<evidence type="ECO:0000313" key="4">
    <source>
        <dbReference type="Proteomes" id="UP000265140"/>
    </source>
</evidence>
<keyword evidence="4" id="KW-1185">Reference proteome</keyword>
<dbReference type="InterPro" id="IPR001304">
    <property type="entry name" value="C-type_lectin-like"/>
</dbReference>
<dbReference type="PANTHER" id="PTHR22803">
    <property type="entry name" value="MANNOSE, PHOSPHOLIPASE, LECTIN RECEPTOR RELATED"/>
    <property type="match status" value="1"/>
</dbReference>
<feature type="chain" id="PRO_5044244688" description="C-type lectin domain-containing protein" evidence="1">
    <location>
        <begin position="18"/>
        <end position="159"/>
    </location>
</feature>
<dbReference type="Proteomes" id="UP000265140">
    <property type="component" value="Chromosome 24"/>
</dbReference>
<evidence type="ECO:0000256" key="1">
    <source>
        <dbReference type="SAM" id="SignalP"/>
    </source>
</evidence>
<reference evidence="3" key="2">
    <citation type="submission" date="2025-08" db="UniProtKB">
        <authorList>
            <consortium name="Ensembl"/>
        </authorList>
    </citation>
    <scope>IDENTIFICATION</scope>
</reference>
<dbReference type="GeneTree" id="ENSGT00940000161814"/>
<proteinExistence type="predicted"/>
<accession>A0A6Q2Z9B9</accession>
<dbReference type="AlphaFoldDB" id="A0A6Q2Z9B9"/>
<dbReference type="Gene3D" id="3.10.100.10">
    <property type="entry name" value="Mannose-Binding Protein A, subunit A"/>
    <property type="match status" value="1"/>
</dbReference>
<dbReference type="InterPro" id="IPR016186">
    <property type="entry name" value="C-type_lectin-like/link_sf"/>
</dbReference>
<protein>
    <recommendedName>
        <fullName evidence="2">C-type lectin domain-containing protein</fullName>
    </recommendedName>
</protein>
<dbReference type="Pfam" id="PF00059">
    <property type="entry name" value="Lectin_C"/>
    <property type="match status" value="1"/>
</dbReference>
<feature type="domain" description="C-type lectin" evidence="2">
    <location>
        <begin position="35"/>
        <end position="155"/>
    </location>
</feature>
<evidence type="ECO:0000259" key="2">
    <source>
        <dbReference type="PROSITE" id="PS50041"/>
    </source>
</evidence>
<feature type="signal peptide" evidence="1">
    <location>
        <begin position="1"/>
        <end position="17"/>
    </location>
</feature>
<dbReference type="SMART" id="SM00034">
    <property type="entry name" value="CLECT"/>
    <property type="match status" value="1"/>
</dbReference>
<reference evidence="3" key="3">
    <citation type="submission" date="2025-09" db="UniProtKB">
        <authorList>
            <consortium name="Ensembl"/>
        </authorList>
    </citation>
    <scope>IDENTIFICATION</scope>
</reference>
<dbReference type="Bgee" id="ENSELUG00000033848">
    <property type="expression patterns" value="Expressed in ovary and 2 other cell types or tissues"/>
</dbReference>
<dbReference type="InParanoid" id="A0A6Q2Z9B9"/>
<dbReference type="GeneID" id="114830236"/>
<sequence>MLTLTVILLLSAPFTLAGTKEGSQNKPCRQGWVKFQSRCFQFIRTPRTWMEAESHCLTLGANLVSVHSPEESHFLLQLTDGSPAWIGGSDAVQAHFVKNRQWFWSDGSTFGYQIWAKGEPNNFNSTREPCIEMNYGKEHRWNDNICDKTFSSVCLLKTS</sequence>
<dbReference type="InterPro" id="IPR050111">
    <property type="entry name" value="C-type_lectin/snaclec_domain"/>
</dbReference>
<keyword evidence="1" id="KW-0732">Signal</keyword>
<dbReference type="CDD" id="cd00037">
    <property type="entry name" value="CLECT"/>
    <property type="match status" value="1"/>
</dbReference>
<dbReference type="SUPFAM" id="SSF56436">
    <property type="entry name" value="C-type lectin-like"/>
    <property type="match status" value="1"/>
</dbReference>
<name>A0A6Q2Z9B9_ESOLU</name>
<evidence type="ECO:0000313" key="3">
    <source>
        <dbReference type="Ensembl" id="ENSELUP00000074305.2"/>
    </source>
</evidence>
<dbReference type="Ensembl" id="ENSELUT00000062772.2">
    <property type="protein sequence ID" value="ENSELUP00000074305.2"/>
    <property type="gene ID" value="ENSELUG00000033848.2"/>
</dbReference>
<dbReference type="RefSeq" id="XP_034146200.1">
    <property type="nucleotide sequence ID" value="XM_034290309.1"/>
</dbReference>
<dbReference type="InterPro" id="IPR016187">
    <property type="entry name" value="CTDL_fold"/>
</dbReference>
<organism evidence="3 4">
    <name type="scientific">Esox lucius</name>
    <name type="common">Northern pike</name>
    <dbReference type="NCBI Taxonomy" id="8010"/>
    <lineage>
        <taxon>Eukaryota</taxon>
        <taxon>Metazoa</taxon>
        <taxon>Chordata</taxon>
        <taxon>Craniata</taxon>
        <taxon>Vertebrata</taxon>
        <taxon>Euteleostomi</taxon>
        <taxon>Actinopterygii</taxon>
        <taxon>Neopterygii</taxon>
        <taxon>Teleostei</taxon>
        <taxon>Protacanthopterygii</taxon>
        <taxon>Esociformes</taxon>
        <taxon>Esocidae</taxon>
        <taxon>Esox</taxon>
    </lineage>
</organism>
<dbReference type="PROSITE" id="PS50041">
    <property type="entry name" value="C_TYPE_LECTIN_2"/>
    <property type="match status" value="1"/>
</dbReference>
<reference evidence="3" key="1">
    <citation type="submission" date="2020-02" db="EMBL/GenBank/DDBJ databases">
        <title>Esox lucius (northern pike) genome, fEsoLuc1, primary haplotype.</title>
        <authorList>
            <person name="Myers G."/>
            <person name="Karagic N."/>
            <person name="Meyer A."/>
            <person name="Pippel M."/>
            <person name="Reichard M."/>
            <person name="Winkler S."/>
            <person name="Tracey A."/>
            <person name="Sims Y."/>
            <person name="Howe K."/>
            <person name="Rhie A."/>
            <person name="Formenti G."/>
            <person name="Durbin R."/>
            <person name="Fedrigo O."/>
            <person name="Jarvis E.D."/>
        </authorList>
    </citation>
    <scope>NUCLEOTIDE SEQUENCE [LARGE SCALE GENOMIC DNA]</scope>
</reference>